<dbReference type="Pfam" id="PF00271">
    <property type="entry name" value="Helicase_C"/>
    <property type="match status" value="1"/>
</dbReference>
<dbReference type="STRING" id="1230383.M5E5D6"/>
<keyword evidence="14" id="KW-1185">Reference proteome</keyword>
<dbReference type="GO" id="GO:0005829">
    <property type="term" value="C:cytosol"/>
    <property type="evidence" value="ECO:0007669"/>
    <property type="project" value="TreeGrafter"/>
</dbReference>
<dbReference type="InterPro" id="IPR027417">
    <property type="entry name" value="P-loop_NTPase"/>
</dbReference>
<dbReference type="OMA" id="MIDPPKQ"/>
<dbReference type="InterPro" id="IPR050079">
    <property type="entry name" value="DEAD_box_RNA_helicase"/>
</dbReference>
<gene>
    <name evidence="13" type="ORF">MSYG_1287</name>
</gene>
<evidence type="ECO:0000313" key="13">
    <source>
        <dbReference type="EMBL" id="SHO76948.1"/>
    </source>
</evidence>
<dbReference type="PANTHER" id="PTHR47959">
    <property type="entry name" value="ATP-DEPENDENT RNA HELICASE RHLE-RELATED"/>
    <property type="match status" value="1"/>
</dbReference>
<dbReference type="SMART" id="SM00487">
    <property type="entry name" value="DEXDc"/>
    <property type="match status" value="1"/>
</dbReference>
<keyword evidence="9" id="KW-0539">Nucleus</keyword>
<keyword evidence="6 11" id="KW-0347">Helicase</keyword>
<dbReference type="SMART" id="SM00490">
    <property type="entry name" value="HELICc"/>
    <property type="match status" value="1"/>
</dbReference>
<dbReference type="GO" id="GO:0005634">
    <property type="term" value="C:nucleus"/>
    <property type="evidence" value="ECO:0007669"/>
    <property type="project" value="UniProtKB-SubCell"/>
</dbReference>
<feature type="compositionally biased region" description="Basic and acidic residues" evidence="12">
    <location>
        <begin position="721"/>
        <end position="731"/>
    </location>
</feature>
<keyword evidence="4 11" id="KW-0547">Nucleotide-binding</keyword>
<dbReference type="InterPro" id="IPR014014">
    <property type="entry name" value="RNA_helicase_DEAD_Q_motif"/>
</dbReference>
<dbReference type="CDD" id="cd18787">
    <property type="entry name" value="SF2_C_DEAD"/>
    <property type="match status" value="1"/>
</dbReference>
<dbReference type="KEGG" id="msym:MSY001_0321"/>
<keyword evidence="3" id="KW-0690">Ribosome biogenesis</keyword>
<evidence type="ECO:0000256" key="1">
    <source>
        <dbReference type="ARBA" id="ARBA00004123"/>
    </source>
</evidence>
<dbReference type="HOGENOM" id="CLU_003041_3_2_1"/>
<dbReference type="EMBL" id="LT671822">
    <property type="protein sequence ID" value="SHO76948.1"/>
    <property type="molecule type" value="Genomic_DNA"/>
</dbReference>
<dbReference type="GO" id="GO:0010467">
    <property type="term" value="P:gene expression"/>
    <property type="evidence" value="ECO:0007669"/>
    <property type="project" value="UniProtKB-ARBA"/>
</dbReference>
<accession>M5E5D6</accession>
<evidence type="ECO:0000256" key="2">
    <source>
        <dbReference type="ARBA" id="ARBA00012552"/>
    </source>
</evidence>
<dbReference type="Gene3D" id="3.40.50.300">
    <property type="entry name" value="P-loop containing nucleotide triphosphate hydrolases"/>
    <property type="match status" value="2"/>
</dbReference>
<dbReference type="RefSeq" id="XP_018738961.1">
    <property type="nucleotide sequence ID" value="XM_018885431.1"/>
</dbReference>
<feature type="compositionally biased region" description="Low complexity" evidence="12">
    <location>
        <begin position="764"/>
        <end position="773"/>
    </location>
</feature>
<dbReference type="PROSITE" id="PS51192">
    <property type="entry name" value="HELICASE_ATP_BIND_1"/>
    <property type="match status" value="1"/>
</dbReference>
<evidence type="ECO:0000256" key="8">
    <source>
        <dbReference type="ARBA" id="ARBA00022884"/>
    </source>
</evidence>
<dbReference type="EC" id="3.6.4.13" evidence="2"/>
<dbReference type="GO" id="GO:0042254">
    <property type="term" value="P:ribosome biogenesis"/>
    <property type="evidence" value="ECO:0007669"/>
    <property type="project" value="UniProtKB-KW"/>
</dbReference>
<dbReference type="AlphaFoldDB" id="M5E5D6"/>
<dbReference type="PANTHER" id="PTHR47959:SF1">
    <property type="entry name" value="ATP-DEPENDENT RNA HELICASE DBPA"/>
    <property type="match status" value="1"/>
</dbReference>
<dbReference type="InterPro" id="IPR014001">
    <property type="entry name" value="Helicase_ATP-bd"/>
</dbReference>
<dbReference type="GO" id="GO:0003723">
    <property type="term" value="F:RNA binding"/>
    <property type="evidence" value="ECO:0007669"/>
    <property type="project" value="UniProtKB-KW"/>
</dbReference>
<sequence length="788" mass="87384">MVRQRSAPSRPARDDFIMTLDSEEETEPMQKTPSVSQPSKKVKARISEREKIVDQGTPSQRASAGDDEGLEMDGFEFDVDDAQEQTGMQGWHFHVDGAAGAQGAEAERTTVDDIIDRHRGGVQLPAALQEAEDDDDGFIHGEAAALSDETDSEDGFGGGVRAAKRQAGDDDDDDDDDDESADPLEDDEEDEESPDEAVDDIDDSASDVSEATRERQAAYFAKDEEADAPVASSFASFQLNRALLRGLAALHFQKPTPIQARTIPLALAGKDIVAGAVTGSGKTAAFLVPILERLSYRERGVEDAKSRVVVLCPTRELAIQCHSVGQALARFMDVRFCLCVGGLSLKAQEAELKRRPDILVATPGRLIDHMRNSSSFGMEDVEILVMDEADRMLEDGFQDELNEIVRMCPAKRQTMLFSATMTEDVDQLVRLSLRQPVRLFVDPKRATAAKLVQEFVRVRVPSQARGRELQEAEDQQRASLLLTLCMRTFRAQVIIFVRSKKLAHQLKILFGLLGLSAAELHGDLSQEQRLQSLSQFRDGKVDFLLATDLASRGIDIRGVQTVINYDMPAQMEPYLHRVGRTARAGRQGRAVTLVGESDRRLLKAVLKRTPPEQVKHRLMPGDVVQQLSETIASLKPEIAQILAEEREERALRQAEMEVRKGENMIAHQDEIYSRPARTWFQSDRAKAEAKAASGAAYAAQMDPKKKDRFAGLSRRQRRNKLMREEDAKDAQQGEVRAAIRAAKRSQRPQQLKATRAPPAKRARSSAPRSKGSAFHTDMSSRSSRGRRP</sequence>
<evidence type="ECO:0000256" key="3">
    <source>
        <dbReference type="ARBA" id="ARBA00022517"/>
    </source>
</evidence>
<dbReference type="VEuPathDB" id="FungiDB:MSYG_1287"/>
<feature type="compositionally biased region" description="Polar residues" evidence="12">
    <location>
        <begin position="29"/>
        <end position="39"/>
    </location>
</feature>
<dbReference type="Proteomes" id="UP000186303">
    <property type="component" value="Chromosome 2"/>
</dbReference>
<dbReference type="Pfam" id="PF00270">
    <property type="entry name" value="DEAD"/>
    <property type="match status" value="1"/>
</dbReference>
<dbReference type="InterPro" id="IPR011545">
    <property type="entry name" value="DEAD/DEAH_box_helicase_dom"/>
</dbReference>
<evidence type="ECO:0000256" key="5">
    <source>
        <dbReference type="ARBA" id="ARBA00022801"/>
    </source>
</evidence>
<reference evidence="14" key="1">
    <citation type="journal article" date="2017" name="Nucleic Acids Res.">
        <title>Proteogenomics produces comprehensive and highly accurate protein-coding gene annotation in a complete genome assembly of Malassezia sympodialis.</title>
        <authorList>
            <person name="Zhu Y."/>
            <person name="Engstroem P.G."/>
            <person name="Tellgren-Roth C."/>
            <person name="Baudo C.D."/>
            <person name="Kennell J.C."/>
            <person name="Sun S."/>
            <person name="Billmyre R.B."/>
            <person name="Schroeder M.S."/>
            <person name="Andersson A."/>
            <person name="Holm T."/>
            <person name="Sigurgeirsson B."/>
            <person name="Wu G."/>
            <person name="Sankaranarayanan S.R."/>
            <person name="Siddharthan R."/>
            <person name="Sanyal K."/>
            <person name="Lundeberg J."/>
            <person name="Nystedt B."/>
            <person name="Boekhout T."/>
            <person name="Dawson T.L. Jr."/>
            <person name="Heitman J."/>
            <person name="Scheynius A."/>
            <person name="Lehtioe J."/>
        </authorList>
    </citation>
    <scope>NUCLEOTIDE SEQUENCE [LARGE SCALE GENOMIC DNA]</scope>
    <source>
        <strain evidence="14">ATCC 42132</strain>
    </source>
</reference>
<dbReference type="OrthoDB" id="10259843at2759"/>
<proteinExistence type="inferred from homology"/>
<dbReference type="SUPFAM" id="SSF52540">
    <property type="entry name" value="P-loop containing nucleoside triphosphate hydrolases"/>
    <property type="match status" value="1"/>
</dbReference>
<keyword evidence="5 11" id="KW-0378">Hydrolase</keyword>
<protein>
    <recommendedName>
        <fullName evidence="2">RNA helicase</fullName>
        <ecNumber evidence="2">3.6.4.13</ecNumber>
    </recommendedName>
</protein>
<dbReference type="PROSITE" id="PS51194">
    <property type="entry name" value="HELICASE_CTER"/>
    <property type="match status" value="1"/>
</dbReference>
<name>M5E5D6_MALS4</name>
<feature type="region of interest" description="Disordered" evidence="12">
    <location>
        <begin position="694"/>
        <end position="788"/>
    </location>
</feature>
<evidence type="ECO:0000256" key="10">
    <source>
        <dbReference type="ARBA" id="ARBA00047984"/>
    </source>
</evidence>
<organism evidence="13 14">
    <name type="scientific">Malassezia sympodialis (strain ATCC 42132)</name>
    <name type="common">Atopic eczema-associated yeast</name>
    <dbReference type="NCBI Taxonomy" id="1230383"/>
    <lineage>
        <taxon>Eukaryota</taxon>
        <taxon>Fungi</taxon>
        <taxon>Dikarya</taxon>
        <taxon>Basidiomycota</taxon>
        <taxon>Ustilaginomycotina</taxon>
        <taxon>Malasseziomycetes</taxon>
        <taxon>Malasseziales</taxon>
        <taxon>Malasseziaceae</taxon>
        <taxon>Malassezia</taxon>
    </lineage>
</organism>
<dbReference type="PROSITE" id="PS51195">
    <property type="entry name" value="Q_MOTIF"/>
    <property type="match status" value="1"/>
</dbReference>
<comment type="similarity">
    <text evidence="11">Belongs to the DEAD box helicase family.</text>
</comment>
<dbReference type="PROSITE" id="PS00039">
    <property type="entry name" value="DEAD_ATP_HELICASE"/>
    <property type="match status" value="1"/>
</dbReference>
<evidence type="ECO:0000313" key="14">
    <source>
        <dbReference type="Proteomes" id="UP000186303"/>
    </source>
</evidence>
<dbReference type="CDD" id="cd17947">
    <property type="entry name" value="DEADc_DDX27"/>
    <property type="match status" value="1"/>
</dbReference>
<dbReference type="GO" id="GO:0005524">
    <property type="term" value="F:ATP binding"/>
    <property type="evidence" value="ECO:0007669"/>
    <property type="project" value="UniProtKB-KW"/>
</dbReference>
<feature type="compositionally biased region" description="Acidic residues" evidence="12">
    <location>
        <begin position="65"/>
        <end position="74"/>
    </location>
</feature>
<evidence type="ECO:0000256" key="12">
    <source>
        <dbReference type="SAM" id="MobiDB-lite"/>
    </source>
</evidence>
<evidence type="ECO:0000256" key="11">
    <source>
        <dbReference type="RuleBase" id="RU000492"/>
    </source>
</evidence>
<feature type="region of interest" description="Disordered" evidence="12">
    <location>
        <begin position="1"/>
        <end position="74"/>
    </location>
</feature>
<evidence type="ECO:0000256" key="7">
    <source>
        <dbReference type="ARBA" id="ARBA00022840"/>
    </source>
</evidence>
<dbReference type="InterPro" id="IPR001650">
    <property type="entry name" value="Helicase_C-like"/>
</dbReference>
<comment type="catalytic activity">
    <reaction evidence="10">
        <text>ATP + H2O = ADP + phosphate + H(+)</text>
        <dbReference type="Rhea" id="RHEA:13065"/>
        <dbReference type="ChEBI" id="CHEBI:15377"/>
        <dbReference type="ChEBI" id="CHEBI:15378"/>
        <dbReference type="ChEBI" id="CHEBI:30616"/>
        <dbReference type="ChEBI" id="CHEBI:43474"/>
        <dbReference type="ChEBI" id="CHEBI:456216"/>
        <dbReference type="EC" id="3.6.4.13"/>
    </reaction>
</comment>
<evidence type="ECO:0000256" key="9">
    <source>
        <dbReference type="ARBA" id="ARBA00023242"/>
    </source>
</evidence>
<comment type="subcellular location">
    <subcellularLocation>
        <location evidence="1">Nucleus</location>
    </subcellularLocation>
</comment>
<keyword evidence="7 11" id="KW-0067">ATP-binding</keyword>
<keyword evidence="8" id="KW-0694">RNA-binding</keyword>
<evidence type="ECO:0000256" key="6">
    <source>
        <dbReference type="ARBA" id="ARBA00022806"/>
    </source>
</evidence>
<feature type="region of interest" description="Disordered" evidence="12">
    <location>
        <begin position="122"/>
        <end position="215"/>
    </location>
</feature>
<dbReference type="GO" id="GO:0016787">
    <property type="term" value="F:hydrolase activity"/>
    <property type="evidence" value="ECO:0007669"/>
    <property type="project" value="UniProtKB-KW"/>
</dbReference>
<evidence type="ECO:0000256" key="4">
    <source>
        <dbReference type="ARBA" id="ARBA00022741"/>
    </source>
</evidence>
<dbReference type="GO" id="GO:0003724">
    <property type="term" value="F:RNA helicase activity"/>
    <property type="evidence" value="ECO:0007669"/>
    <property type="project" value="UniProtKB-EC"/>
</dbReference>
<dbReference type="InterPro" id="IPR000629">
    <property type="entry name" value="RNA-helicase_DEAD-box_CS"/>
</dbReference>
<feature type="compositionally biased region" description="Acidic residues" evidence="12">
    <location>
        <begin position="169"/>
        <end position="205"/>
    </location>
</feature>